<proteinExistence type="predicted"/>
<dbReference type="GO" id="GO:0016740">
    <property type="term" value="F:transferase activity"/>
    <property type="evidence" value="ECO:0007669"/>
    <property type="project" value="UniProtKB-KW"/>
</dbReference>
<protein>
    <submittedName>
        <fullName evidence="1">Glycosyl transferase group 1</fullName>
    </submittedName>
</protein>
<dbReference type="AlphaFoldDB" id="A0AAV3XGR5"/>
<dbReference type="Gene3D" id="3.40.50.2000">
    <property type="entry name" value="Glycogen Phosphorylase B"/>
    <property type="match status" value="2"/>
</dbReference>
<dbReference type="SUPFAM" id="SSF53756">
    <property type="entry name" value="UDP-Glycosyltransferase/glycogen phosphorylase"/>
    <property type="match status" value="1"/>
</dbReference>
<accession>A0AAV3XGR5</accession>
<keyword evidence="1" id="KW-0808">Transferase</keyword>
<keyword evidence="2" id="KW-1185">Reference proteome</keyword>
<evidence type="ECO:0000313" key="2">
    <source>
        <dbReference type="Proteomes" id="UP001050975"/>
    </source>
</evidence>
<evidence type="ECO:0000313" key="1">
    <source>
        <dbReference type="EMBL" id="GET41463.1"/>
    </source>
</evidence>
<comment type="caution">
    <text evidence="1">The sequence shown here is derived from an EMBL/GenBank/DDBJ whole genome shotgun (WGS) entry which is preliminary data.</text>
</comment>
<gene>
    <name evidence="1" type="ORF">MiSe_62750</name>
</gene>
<dbReference type="EMBL" id="BLAY01000123">
    <property type="protein sequence ID" value="GET41463.1"/>
    <property type="molecule type" value="Genomic_DNA"/>
</dbReference>
<dbReference type="Pfam" id="PF13692">
    <property type="entry name" value="Glyco_trans_1_4"/>
    <property type="match status" value="1"/>
</dbReference>
<organism evidence="1 2">
    <name type="scientific">Microseira wollei NIES-4236</name>
    <dbReference type="NCBI Taxonomy" id="2530354"/>
    <lineage>
        <taxon>Bacteria</taxon>
        <taxon>Bacillati</taxon>
        <taxon>Cyanobacteriota</taxon>
        <taxon>Cyanophyceae</taxon>
        <taxon>Oscillatoriophycideae</taxon>
        <taxon>Aerosakkonematales</taxon>
        <taxon>Aerosakkonemataceae</taxon>
        <taxon>Microseira</taxon>
    </lineage>
</organism>
<reference evidence="1" key="1">
    <citation type="submission" date="2019-10" db="EMBL/GenBank/DDBJ databases">
        <title>Draft genome sequece of Microseira wollei NIES-4236.</title>
        <authorList>
            <person name="Yamaguchi H."/>
            <person name="Suzuki S."/>
            <person name="Kawachi M."/>
        </authorList>
    </citation>
    <scope>NUCLEOTIDE SEQUENCE</scope>
    <source>
        <strain evidence="1">NIES-4236</strain>
    </source>
</reference>
<dbReference type="Proteomes" id="UP001050975">
    <property type="component" value="Unassembled WGS sequence"/>
</dbReference>
<name>A0AAV3XGR5_9CYAN</name>
<dbReference type="PANTHER" id="PTHR12526">
    <property type="entry name" value="GLYCOSYLTRANSFERASE"/>
    <property type="match status" value="1"/>
</dbReference>
<sequence>MSKQLRILYAAGPGDVIGTYKYWIKAQDDPSQVAITYSSQFYNACRNLDAKAYVISLWEKKKFLRDGQFILEHRPNPLSRASGLLYHVGQVWYGLRLVATAIAWRADVAVVAEGTTHWFVLSLLTWLGVKAIPTIHCTLWCKFLPQRRVEKLILGLNRNFFAKDCTAILGIGNEVAKQVAQLTSGQHQPIVEFIPTYSTKEFVGVGEPDEKRSPFRVLFAGRIERNKGVFDLLQIAKRFQEMGREDITFDICGTGSALESWRQEAKLAGVESFFTYHGYYNKPKMQEMYKTCHVVIVPTRTDFVEGFNKVLAEGVLAGRPVVTSAVCPGISYVGDAIVEVPPNDTKAYGDALLELCDNRQFYEQKRQNCLAWQAQFYDSSYSWGAAFRSVIMTINQENNLKAKLDFL</sequence>
<dbReference type="CDD" id="cd03801">
    <property type="entry name" value="GT4_PimA-like"/>
    <property type="match status" value="1"/>
</dbReference>
<dbReference type="RefSeq" id="WP_226587794.1">
    <property type="nucleotide sequence ID" value="NZ_BLAY01000123.1"/>
</dbReference>